<dbReference type="EMBL" id="CAKOFQ010007622">
    <property type="protein sequence ID" value="CAH2005089.1"/>
    <property type="molecule type" value="Genomic_DNA"/>
</dbReference>
<dbReference type="OrthoDB" id="6782135at2759"/>
<evidence type="ECO:0000313" key="2">
    <source>
        <dbReference type="EMBL" id="CAH2005089.1"/>
    </source>
</evidence>
<gene>
    <name evidence="2" type="ORF">ACAOBT_LOCUS28341</name>
</gene>
<feature type="compositionally biased region" description="Polar residues" evidence="1">
    <location>
        <begin position="91"/>
        <end position="103"/>
    </location>
</feature>
<name>A0A9P0PZZ9_ACAOB</name>
<sequence>MLILVFGWISRDVNKMKTDHLREVEKEPGMLLKLRRLENKLTDLVEKVDKEIIQTEMEWMHLKSAADVANKAFQCKTENLEENPDLKPKSGVSNNESPSMSGVSTRSISFWDVKSINAAPLELDLDFSRATCSTAMDEEFDSD</sequence>
<organism evidence="2 3">
    <name type="scientific">Acanthoscelides obtectus</name>
    <name type="common">Bean weevil</name>
    <name type="synonym">Bruchus obtectus</name>
    <dbReference type="NCBI Taxonomy" id="200917"/>
    <lineage>
        <taxon>Eukaryota</taxon>
        <taxon>Metazoa</taxon>
        <taxon>Ecdysozoa</taxon>
        <taxon>Arthropoda</taxon>
        <taxon>Hexapoda</taxon>
        <taxon>Insecta</taxon>
        <taxon>Pterygota</taxon>
        <taxon>Neoptera</taxon>
        <taxon>Endopterygota</taxon>
        <taxon>Coleoptera</taxon>
        <taxon>Polyphaga</taxon>
        <taxon>Cucujiformia</taxon>
        <taxon>Chrysomeloidea</taxon>
        <taxon>Chrysomelidae</taxon>
        <taxon>Bruchinae</taxon>
        <taxon>Bruchini</taxon>
        <taxon>Acanthoscelides</taxon>
    </lineage>
</organism>
<dbReference type="Pfam" id="PF15497">
    <property type="entry name" value="SNAPC5"/>
    <property type="match status" value="1"/>
</dbReference>
<keyword evidence="3" id="KW-1185">Reference proteome</keyword>
<reference evidence="2" key="1">
    <citation type="submission" date="2022-03" db="EMBL/GenBank/DDBJ databases">
        <authorList>
            <person name="Sayadi A."/>
        </authorList>
    </citation>
    <scope>NUCLEOTIDE SEQUENCE</scope>
</reference>
<dbReference type="InterPro" id="IPR029138">
    <property type="entry name" value="SNAPC5"/>
</dbReference>
<proteinExistence type="predicted"/>
<evidence type="ECO:0000256" key="1">
    <source>
        <dbReference type="SAM" id="MobiDB-lite"/>
    </source>
</evidence>
<evidence type="ECO:0000313" key="3">
    <source>
        <dbReference type="Proteomes" id="UP001152888"/>
    </source>
</evidence>
<feature type="region of interest" description="Disordered" evidence="1">
    <location>
        <begin position="79"/>
        <end position="103"/>
    </location>
</feature>
<comment type="caution">
    <text evidence="2">The sequence shown here is derived from an EMBL/GenBank/DDBJ whole genome shotgun (WGS) entry which is preliminary data.</text>
</comment>
<dbReference type="Proteomes" id="UP001152888">
    <property type="component" value="Unassembled WGS sequence"/>
</dbReference>
<dbReference type="GO" id="GO:0005634">
    <property type="term" value="C:nucleus"/>
    <property type="evidence" value="ECO:0007669"/>
    <property type="project" value="InterPro"/>
</dbReference>
<dbReference type="GO" id="GO:0006384">
    <property type="term" value="P:transcription initiation at RNA polymerase III promoter"/>
    <property type="evidence" value="ECO:0007669"/>
    <property type="project" value="InterPro"/>
</dbReference>
<accession>A0A9P0PZZ9</accession>
<dbReference type="GO" id="GO:0006366">
    <property type="term" value="P:transcription by RNA polymerase II"/>
    <property type="evidence" value="ECO:0007669"/>
    <property type="project" value="InterPro"/>
</dbReference>
<dbReference type="AlphaFoldDB" id="A0A9P0PZZ9"/>
<protein>
    <submittedName>
        <fullName evidence="2">Uncharacterized protein</fullName>
    </submittedName>
</protein>